<feature type="region of interest" description="Disordered" evidence="1">
    <location>
        <begin position="256"/>
        <end position="287"/>
    </location>
</feature>
<organism evidence="3 4">
    <name type="scientific">Leucocoprinus leucothites</name>
    <dbReference type="NCBI Taxonomy" id="201217"/>
    <lineage>
        <taxon>Eukaryota</taxon>
        <taxon>Fungi</taxon>
        <taxon>Dikarya</taxon>
        <taxon>Basidiomycota</taxon>
        <taxon>Agaricomycotina</taxon>
        <taxon>Agaricomycetes</taxon>
        <taxon>Agaricomycetidae</taxon>
        <taxon>Agaricales</taxon>
        <taxon>Agaricineae</taxon>
        <taxon>Agaricaceae</taxon>
        <taxon>Leucocoprinus</taxon>
    </lineage>
</organism>
<feature type="region of interest" description="Disordered" evidence="1">
    <location>
        <begin position="122"/>
        <end position="164"/>
    </location>
</feature>
<reference evidence="3 4" key="1">
    <citation type="journal article" date="2020" name="ISME J.">
        <title>Uncovering the hidden diversity of litter-decomposition mechanisms in mushroom-forming fungi.</title>
        <authorList>
            <person name="Floudas D."/>
            <person name="Bentzer J."/>
            <person name="Ahren D."/>
            <person name="Johansson T."/>
            <person name="Persson P."/>
            <person name="Tunlid A."/>
        </authorList>
    </citation>
    <scope>NUCLEOTIDE SEQUENCE [LARGE SCALE GENOMIC DNA]</scope>
    <source>
        <strain evidence="3 4">CBS 146.42</strain>
    </source>
</reference>
<feature type="compositionally biased region" description="Polar residues" evidence="1">
    <location>
        <begin position="215"/>
        <end position="229"/>
    </location>
</feature>
<evidence type="ECO:0000256" key="2">
    <source>
        <dbReference type="SAM" id="Phobius"/>
    </source>
</evidence>
<dbReference type="AlphaFoldDB" id="A0A8H5G471"/>
<dbReference type="CDD" id="cd12087">
    <property type="entry name" value="TM_EGFR-like"/>
    <property type="match status" value="1"/>
</dbReference>
<feature type="region of interest" description="Disordered" evidence="1">
    <location>
        <begin position="196"/>
        <end position="229"/>
    </location>
</feature>
<dbReference type="EMBL" id="JAACJO010000005">
    <property type="protein sequence ID" value="KAF5358003.1"/>
    <property type="molecule type" value="Genomic_DNA"/>
</dbReference>
<keyword evidence="2" id="KW-1133">Transmembrane helix</keyword>
<sequence length="287" mass="31028">MSAVSAFITHSSSTSFTSNPASASSSYVPHFVTSSPANKRATAGAIAGGVIGVVACIAIIGIVYWFYFRRPRYRSRVIDLLGSPENKPIPLRNEVHDKPPTLTYTLPSAPPPVHTLTMLSAARPKPSPSASIGVDSIFPYSPESRTRPLQPSRLQITNPDPHSVNQLRSARQAEIKRQISTLREEIGDLTADLKSLKSTSSSGDQFRSEEDFDKTSSSSYGNTSHRTTPTPELRAQIQVLAEQVALLQAQQSSPWAQGLTLEPPPNYSPDGTLTSGLQFVPDSKSQV</sequence>
<gene>
    <name evidence="3" type="ORF">D9756_001281</name>
</gene>
<accession>A0A8H5G471</accession>
<keyword evidence="2" id="KW-0472">Membrane</keyword>
<proteinExistence type="predicted"/>
<dbReference type="OrthoDB" id="3061387at2759"/>
<protein>
    <submittedName>
        <fullName evidence="3">Uncharacterized protein</fullName>
    </submittedName>
</protein>
<keyword evidence="4" id="KW-1185">Reference proteome</keyword>
<comment type="caution">
    <text evidence="3">The sequence shown here is derived from an EMBL/GenBank/DDBJ whole genome shotgun (WGS) entry which is preliminary data.</text>
</comment>
<feature type="compositionally biased region" description="Polar residues" evidence="1">
    <location>
        <begin position="147"/>
        <end position="164"/>
    </location>
</feature>
<evidence type="ECO:0000256" key="1">
    <source>
        <dbReference type="SAM" id="MobiDB-lite"/>
    </source>
</evidence>
<feature type="compositionally biased region" description="Polar residues" evidence="1">
    <location>
        <begin position="269"/>
        <end position="287"/>
    </location>
</feature>
<evidence type="ECO:0000313" key="4">
    <source>
        <dbReference type="Proteomes" id="UP000559027"/>
    </source>
</evidence>
<feature type="compositionally biased region" description="Polar residues" evidence="1">
    <location>
        <begin position="196"/>
        <end position="205"/>
    </location>
</feature>
<feature type="compositionally biased region" description="Low complexity" evidence="1">
    <location>
        <begin position="122"/>
        <end position="131"/>
    </location>
</feature>
<keyword evidence="2" id="KW-0812">Transmembrane</keyword>
<feature type="transmembrane region" description="Helical" evidence="2">
    <location>
        <begin position="41"/>
        <end position="67"/>
    </location>
</feature>
<dbReference type="Proteomes" id="UP000559027">
    <property type="component" value="Unassembled WGS sequence"/>
</dbReference>
<evidence type="ECO:0000313" key="3">
    <source>
        <dbReference type="EMBL" id="KAF5358003.1"/>
    </source>
</evidence>
<name>A0A8H5G471_9AGAR</name>